<name>A0A4U5TUX6_COLLU</name>
<accession>A0A4U5TUX6</accession>
<dbReference type="SUPFAM" id="SSF52266">
    <property type="entry name" value="SGNH hydrolase"/>
    <property type="match status" value="1"/>
</dbReference>
<dbReference type="EMBL" id="ML240715">
    <property type="protein sequence ID" value="TKS65387.1"/>
    <property type="molecule type" value="Genomic_DNA"/>
</dbReference>
<organism evidence="1 2">
    <name type="scientific">Collichthys lucidus</name>
    <name type="common">Big head croaker</name>
    <name type="synonym">Sciaena lucida</name>
    <dbReference type="NCBI Taxonomy" id="240159"/>
    <lineage>
        <taxon>Eukaryota</taxon>
        <taxon>Metazoa</taxon>
        <taxon>Chordata</taxon>
        <taxon>Craniata</taxon>
        <taxon>Vertebrata</taxon>
        <taxon>Euteleostomi</taxon>
        <taxon>Actinopterygii</taxon>
        <taxon>Neopterygii</taxon>
        <taxon>Teleostei</taxon>
        <taxon>Neoteleostei</taxon>
        <taxon>Acanthomorphata</taxon>
        <taxon>Eupercaria</taxon>
        <taxon>Sciaenidae</taxon>
        <taxon>Collichthys</taxon>
    </lineage>
</organism>
<protein>
    <recommendedName>
        <fullName evidence="3">Reverse transcriptase domain-containing protein</fullName>
    </recommendedName>
</protein>
<keyword evidence="2" id="KW-1185">Reference proteome</keyword>
<dbReference type="STRING" id="240159.A0A4U5TUX6"/>
<reference evidence="1 2" key="1">
    <citation type="submission" date="2019-01" db="EMBL/GenBank/DDBJ databases">
        <title>Genome Assembly of Collichthys lucidus.</title>
        <authorList>
            <person name="Cai M."/>
            <person name="Xiao S."/>
        </authorList>
    </citation>
    <scope>NUCLEOTIDE SEQUENCE [LARGE SCALE GENOMIC DNA]</scope>
    <source>
        <strain evidence="1">JT15FE1705JMU</strain>
        <tissue evidence="1">Muscle</tissue>
    </source>
</reference>
<proteinExistence type="predicted"/>
<dbReference type="Gene3D" id="3.40.50.12700">
    <property type="match status" value="1"/>
</dbReference>
<evidence type="ECO:0008006" key="3">
    <source>
        <dbReference type="Google" id="ProtNLM"/>
    </source>
</evidence>
<gene>
    <name evidence="1" type="ORF">D9C73_028345</name>
</gene>
<evidence type="ECO:0000313" key="1">
    <source>
        <dbReference type="EMBL" id="TKS65387.1"/>
    </source>
</evidence>
<dbReference type="Proteomes" id="UP000298787">
    <property type="component" value="Unassembled WGS sequence"/>
</dbReference>
<dbReference type="PANTHER" id="PTHR33332">
    <property type="entry name" value="REVERSE TRANSCRIPTASE DOMAIN-CONTAINING PROTEIN"/>
    <property type="match status" value="1"/>
</dbReference>
<evidence type="ECO:0000313" key="2">
    <source>
        <dbReference type="Proteomes" id="UP000298787"/>
    </source>
</evidence>
<dbReference type="AlphaFoldDB" id="A0A4U5TUX6"/>
<sequence length="469" mass="52662">MLPNLLQSLPSSVERAVLHVGTNDVAHGNSEQAACRIHRFIYIDNFNLFWNRPSFYRNDGLHPNRLGSRMLTDNILHTVHTPGQILDLSASQNLAETRRFLHVNETCPNGFCYLQRARTSGRAVVSQLSIAVTLHILIALPELSSFECLAFKYDTQLYIKTGTHPIRNSPSPPSAALLSLSACLEEIKAWMNLNFLHLNSSKTEAIIVGTPNQIQASPITSLTLSGHDIPISSSVTNLGVRFDPHLTFETHIKHLCKISFYHLRNIAKLRPNLTLPDCEKLVHAFVSSRLDYCNALLIGTHSKHLHQLQLVQNSAARILMRVRKSEHITPILHSLHWLPISTRIKYKISLLTHQCIYGNAPTYLKDLLIPQTPTRSLRSKNLNKLFCPRTKLSTMGDRAFCAAAPRLWNSLPDHLRSPQTIETPPSDDKKDHFYEMACSSDNIDHIHLKLGVDVVKALDLGQICSTAPP</sequence>